<feature type="region of interest" description="Disordered" evidence="1">
    <location>
        <begin position="105"/>
        <end position="156"/>
    </location>
</feature>
<feature type="domain" description="Novel toxin 21" evidence="2">
    <location>
        <begin position="175"/>
        <end position="240"/>
    </location>
</feature>
<evidence type="ECO:0000313" key="4">
    <source>
        <dbReference type="Proteomes" id="UP000677515"/>
    </source>
</evidence>
<dbReference type="Proteomes" id="UP000677515">
    <property type="component" value="Chromosome"/>
</dbReference>
<evidence type="ECO:0000256" key="1">
    <source>
        <dbReference type="SAM" id="MobiDB-lite"/>
    </source>
</evidence>
<evidence type="ECO:0000259" key="2">
    <source>
        <dbReference type="Pfam" id="PF15526"/>
    </source>
</evidence>
<sequence length="242" mass="26265">MENNSLGAIVRAGEKALETCVQNATCRGAMNQMGIAVGLSNQQTEEAMRVGATHDPAQIARLTPEQIEYLDEQIKSGHGMSREMFGTQTWGDRLILPIADKDPMGGKFVTPAHEDKTGSTLSTPDQRDQNGASNTGHTDIAPDLEGSTLVTPIPDAPTKEDQIYLSLKGKEAQKAANDLGYGQRIPPQKAPFNSHDQPVFSNGKNYITPDVDSHNVTNGWKMFDRKGDRIGTYDGELNKVKG</sequence>
<dbReference type="CDD" id="cd20685">
    <property type="entry name" value="CdiA-CT_Ecl_RNase-like"/>
    <property type="match status" value="1"/>
</dbReference>
<dbReference type="Pfam" id="PF15526">
    <property type="entry name" value="Ntox21"/>
    <property type="match status" value="1"/>
</dbReference>
<gene>
    <name evidence="3" type="ORF">ERHA53_42640</name>
</gene>
<keyword evidence="4" id="KW-1185">Reference proteome</keyword>
<name>A0ABN6DQF3_ERWRD</name>
<protein>
    <recommendedName>
        <fullName evidence="2">Novel toxin 21 domain-containing protein</fullName>
    </recommendedName>
</protein>
<dbReference type="InterPro" id="IPR038181">
    <property type="entry name" value="Ntox21_sf"/>
</dbReference>
<dbReference type="Gene3D" id="3.10.380.20">
    <property type="entry name" value="Novel toxin 21 (CdiA), C-terminal domain"/>
    <property type="match status" value="1"/>
</dbReference>
<dbReference type="InterPro" id="IPR028190">
    <property type="entry name" value="Ntox21"/>
</dbReference>
<feature type="compositionally biased region" description="Polar residues" evidence="1">
    <location>
        <begin position="118"/>
        <end position="137"/>
    </location>
</feature>
<accession>A0ABN6DQF3</accession>
<proteinExistence type="predicted"/>
<dbReference type="EMBL" id="AP024329">
    <property type="protein sequence ID" value="BCQ36921.1"/>
    <property type="molecule type" value="Genomic_DNA"/>
</dbReference>
<evidence type="ECO:0000313" key="3">
    <source>
        <dbReference type="EMBL" id="BCQ36921.1"/>
    </source>
</evidence>
<reference evidence="3 4" key="1">
    <citation type="submission" date="2021-01" db="EMBL/GenBank/DDBJ databases">
        <title>Complete genome sequence of Erwinia rhapontici MAFF 311153.</title>
        <authorList>
            <person name="Morohoshi T."/>
            <person name="Someya N."/>
        </authorList>
    </citation>
    <scope>NUCLEOTIDE SEQUENCE [LARGE SCALE GENOMIC DNA]</scope>
    <source>
        <strain evidence="3 4">MAFF 311153</strain>
    </source>
</reference>
<organism evidence="3 4">
    <name type="scientific">Erwinia rhapontici</name>
    <name type="common">Pectobacterium rhapontici</name>
    <dbReference type="NCBI Taxonomy" id="55212"/>
    <lineage>
        <taxon>Bacteria</taxon>
        <taxon>Pseudomonadati</taxon>
        <taxon>Pseudomonadota</taxon>
        <taxon>Gammaproteobacteria</taxon>
        <taxon>Enterobacterales</taxon>
        <taxon>Erwiniaceae</taxon>
        <taxon>Erwinia</taxon>
    </lineage>
</organism>